<organism evidence="1 2">
    <name type="scientific">Ralstonia insidiosa</name>
    <dbReference type="NCBI Taxonomy" id="190721"/>
    <lineage>
        <taxon>Bacteria</taxon>
        <taxon>Pseudomonadati</taxon>
        <taxon>Pseudomonadota</taxon>
        <taxon>Betaproteobacteria</taxon>
        <taxon>Burkholderiales</taxon>
        <taxon>Burkholderiaceae</taxon>
        <taxon>Ralstonia</taxon>
    </lineage>
</organism>
<evidence type="ECO:0000313" key="1">
    <source>
        <dbReference type="EMBL" id="ANJ76265.1"/>
    </source>
</evidence>
<keyword evidence="1" id="KW-0614">Plasmid</keyword>
<geneLocation type="plasmid" evidence="2">
    <name>pri-1</name>
</geneLocation>
<keyword evidence="2" id="KW-1185">Reference proteome</keyword>
<dbReference type="Proteomes" id="UP000078572">
    <property type="component" value="Plasmid pRI-1"/>
</dbReference>
<evidence type="ECO:0000313" key="2">
    <source>
        <dbReference type="Proteomes" id="UP000078572"/>
    </source>
</evidence>
<gene>
    <name evidence="1" type="ORF">A9Y76_27030</name>
</gene>
<sequence>MTYQSVTTWQAEDFEVEVRYGFFSTVEAAAEMARNGIEGIFVDGGGLWADLRDRTRAPVREGSFTVRRLREGSRRAASHRALTIEDFDVVAMSADAMRKEPAMRSFGSKSYGVVDAAGKPVILPN</sequence>
<dbReference type="GeneID" id="61529699"/>
<accession>A0A192A705</accession>
<name>A0A192A705_9RALS</name>
<protein>
    <submittedName>
        <fullName evidence="1">Uncharacterized protein</fullName>
    </submittedName>
</protein>
<dbReference type="RefSeq" id="WP_024979478.1">
    <property type="nucleotide sequence ID" value="NZ_CP016024.1"/>
</dbReference>
<reference evidence="2" key="1">
    <citation type="submission" date="2016-06" db="EMBL/GenBank/DDBJ databases">
        <authorList>
            <person name="Xu Y."/>
            <person name="Nagy A."/>
            <person name="Yan X."/>
            <person name="Kim S.W."/>
            <person name="Haley B."/>
            <person name="Liu N.T."/>
            <person name="Nou X."/>
        </authorList>
    </citation>
    <scope>NUCLEOTIDE SEQUENCE [LARGE SCALE GENOMIC DNA]</scope>
    <source>
        <strain evidence="2">ATCC 49129</strain>
        <plasmid evidence="2">pri-1</plasmid>
    </source>
</reference>
<dbReference type="OrthoDB" id="9865823at2"/>
<dbReference type="EMBL" id="CP016024">
    <property type="protein sequence ID" value="ANJ76265.1"/>
    <property type="molecule type" value="Genomic_DNA"/>
</dbReference>
<proteinExistence type="predicted"/>
<dbReference type="AlphaFoldDB" id="A0A192A705"/>